<dbReference type="RefSeq" id="WP_025311403.1">
    <property type="nucleotide sequence ID" value="NZ_CP004372.1"/>
</dbReference>
<dbReference type="eggNOG" id="COG1266">
    <property type="taxonomic scope" value="Bacteria"/>
</dbReference>
<accession>W8RR35</accession>
<protein>
    <submittedName>
        <fullName evidence="3">CAAX amino terminal protease family protein</fullName>
    </submittedName>
</protein>
<sequence>MQYTAHAAFVAPARAHPQVWRLVVGLALAAVVYFAGIFVIFGVLLVTSGPDGAQWWMASMTEATGPTATLLLLATFIGMALGPMAAARLMHKRSAQSLFGGSLPRLGRHFAIAAGICVAVYGVTLLIPTPEEAALQPNLELSLWASFLPLALVGVLVQTGAEEVLFRGYIQQQLAARFRSPLVWMLLPSVLFALAHYQPDLMGDNTWYIVLATGVFALLAADLTALTGNIGAAWGLHFANNCAAILVVGSDGPLSGLALYTMPVDPSAPAMQPLILLDIAVTVAIWLAIRVAVMRRAA</sequence>
<dbReference type="GO" id="GO:0004175">
    <property type="term" value="F:endopeptidase activity"/>
    <property type="evidence" value="ECO:0007669"/>
    <property type="project" value="UniProtKB-ARBA"/>
</dbReference>
<feature type="domain" description="CAAX prenyl protease 2/Lysostaphin resistance protein A-like" evidence="2">
    <location>
        <begin position="146"/>
        <end position="242"/>
    </location>
</feature>
<feature type="transmembrane region" description="Helical" evidence="1">
    <location>
        <begin position="205"/>
        <end position="226"/>
    </location>
</feature>
<gene>
    <name evidence="3" type="ORF">roselon_01145</name>
</gene>
<evidence type="ECO:0000256" key="1">
    <source>
        <dbReference type="SAM" id="Phobius"/>
    </source>
</evidence>
<keyword evidence="4" id="KW-1185">Reference proteome</keyword>
<keyword evidence="1" id="KW-1133">Transmembrane helix</keyword>
<feature type="transmembrane region" description="Helical" evidence="1">
    <location>
        <begin position="67"/>
        <end position="89"/>
    </location>
</feature>
<evidence type="ECO:0000313" key="4">
    <source>
        <dbReference type="Proteomes" id="UP000019593"/>
    </source>
</evidence>
<dbReference type="STRING" id="1294273.roselon_01145"/>
<feature type="transmembrane region" description="Helical" evidence="1">
    <location>
        <begin position="141"/>
        <end position="161"/>
    </location>
</feature>
<feature type="transmembrane region" description="Helical" evidence="1">
    <location>
        <begin position="182"/>
        <end position="199"/>
    </location>
</feature>
<dbReference type="HOGENOM" id="CLU_052492_2_0_5"/>
<reference evidence="3 4" key="1">
    <citation type="submission" date="2013-03" db="EMBL/GenBank/DDBJ databases">
        <authorList>
            <person name="Fiebig A."/>
            <person name="Goeker M."/>
            <person name="Klenk H.-P.P."/>
        </authorList>
    </citation>
    <scope>NUCLEOTIDE SEQUENCE [LARGE SCALE GENOMIC DNA]</scope>
    <source>
        <strain evidence="4">DSM 19469</strain>
    </source>
</reference>
<feature type="transmembrane region" description="Helical" evidence="1">
    <location>
        <begin position="110"/>
        <end position="129"/>
    </location>
</feature>
<feature type="transmembrane region" description="Helical" evidence="1">
    <location>
        <begin position="238"/>
        <end position="262"/>
    </location>
</feature>
<dbReference type="Pfam" id="PF02517">
    <property type="entry name" value="Rce1-like"/>
    <property type="match status" value="1"/>
</dbReference>
<keyword evidence="3" id="KW-0378">Hydrolase</keyword>
<dbReference type="InterPro" id="IPR003675">
    <property type="entry name" value="Rce1/LyrA-like_dom"/>
</dbReference>
<dbReference type="OrthoDB" id="7171777at2"/>
<name>W8RR35_9RHOB</name>
<dbReference type="KEGG" id="red:roselon_01145"/>
<feature type="transmembrane region" description="Helical" evidence="1">
    <location>
        <begin position="274"/>
        <end position="293"/>
    </location>
</feature>
<feature type="transmembrane region" description="Helical" evidence="1">
    <location>
        <begin position="22"/>
        <end position="47"/>
    </location>
</feature>
<evidence type="ECO:0000259" key="2">
    <source>
        <dbReference type="Pfam" id="PF02517"/>
    </source>
</evidence>
<proteinExistence type="predicted"/>
<dbReference type="PATRIC" id="fig|1294273.3.peg.1123"/>
<keyword evidence="1" id="KW-0812">Transmembrane</keyword>
<organism evidence="3 4">
    <name type="scientific">Roseicyclus elongatus DSM 19469</name>
    <dbReference type="NCBI Taxonomy" id="1294273"/>
    <lineage>
        <taxon>Bacteria</taxon>
        <taxon>Pseudomonadati</taxon>
        <taxon>Pseudomonadota</taxon>
        <taxon>Alphaproteobacteria</taxon>
        <taxon>Rhodobacterales</taxon>
        <taxon>Roseobacteraceae</taxon>
        <taxon>Roseicyclus</taxon>
    </lineage>
</organism>
<dbReference type="Proteomes" id="UP000019593">
    <property type="component" value="Chromosome"/>
</dbReference>
<dbReference type="EMBL" id="CP004372">
    <property type="protein sequence ID" value="AHM03538.1"/>
    <property type="molecule type" value="Genomic_DNA"/>
</dbReference>
<dbReference type="GO" id="GO:0006508">
    <property type="term" value="P:proteolysis"/>
    <property type="evidence" value="ECO:0007669"/>
    <property type="project" value="UniProtKB-KW"/>
</dbReference>
<dbReference type="GO" id="GO:0080120">
    <property type="term" value="P:CAAX-box protein maturation"/>
    <property type="evidence" value="ECO:0007669"/>
    <property type="project" value="UniProtKB-ARBA"/>
</dbReference>
<keyword evidence="1" id="KW-0472">Membrane</keyword>
<dbReference type="AlphaFoldDB" id="W8RR35"/>
<evidence type="ECO:0000313" key="3">
    <source>
        <dbReference type="EMBL" id="AHM03538.1"/>
    </source>
</evidence>
<keyword evidence="3" id="KW-0645">Protease</keyword>